<dbReference type="EMBL" id="CP001287">
    <property type="protein sequence ID" value="ACK65070.1"/>
    <property type="molecule type" value="Genomic_DNA"/>
</dbReference>
<organism evidence="2 3">
    <name type="scientific">Rippkaea orientalis (strain PCC 8801 / RF-1)</name>
    <name type="common">Cyanothece sp. (strain PCC 8801)</name>
    <dbReference type="NCBI Taxonomy" id="41431"/>
    <lineage>
        <taxon>Bacteria</taxon>
        <taxon>Bacillati</taxon>
        <taxon>Cyanobacteriota</taxon>
        <taxon>Cyanophyceae</taxon>
        <taxon>Oscillatoriophycideae</taxon>
        <taxon>Chroococcales</taxon>
        <taxon>Aphanothecaceae</taxon>
        <taxon>Rippkaea</taxon>
        <taxon>Rippkaea orientalis</taxon>
    </lineage>
</organism>
<dbReference type="eggNOG" id="ENOG5031D44">
    <property type="taxonomic scope" value="Bacteria"/>
</dbReference>
<evidence type="ECO:0000313" key="2">
    <source>
        <dbReference type="EMBL" id="ACK65070.1"/>
    </source>
</evidence>
<evidence type="ECO:0000256" key="1">
    <source>
        <dbReference type="SAM" id="SignalP"/>
    </source>
</evidence>
<accession>B7K0S9</accession>
<dbReference type="NCBIfam" id="TIGR04155">
    <property type="entry name" value="cyano_PEP"/>
    <property type="match status" value="1"/>
</dbReference>
<evidence type="ECO:0000313" key="3">
    <source>
        <dbReference type="Proteomes" id="UP000008204"/>
    </source>
</evidence>
<protein>
    <recommendedName>
        <fullName evidence="4">PEP-CTERM protein-sorting domain-containing protein</fullName>
    </recommendedName>
</protein>
<dbReference type="InterPro" id="IPR026374">
    <property type="entry name" value="Cyano_PEP"/>
</dbReference>
<dbReference type="KEGG" id="cyp:PCC8801_0994"/>
<dbReference type="AlphaFoldDB" id="B7K0S9"/>
<evidence type="ECO:0008006" key="4">
    <source>
        <dbReference type="Google" id="ProtNLM"/>
    </source>
</evidence>
<gene>
    <name evidence="2" type="ordered locus">PCC8801_0994</name>
</gene>
<feature type="chain" id="PRO_5002856194" description="PEP-CTERM protein-sorting domain-containing protein" evidence="1">
    <location>
        <begin position="28"/>
        <end position="229"/>
    </location>
</feature>
<name>B7K0S9_RIPO1</name>
<dbReference type="Proteomes" id="UP000008204">
    <property type="component" value="Chromosome"/>
</dbReference>
<feature type="signal peptide" evidence="1">
    <location>
        <begin position="1"/>
        <end position="27"/>
    </location>
</feature>
<proteinExistence type="predicted"/>
<dbReference type="STRING" id="41431.PCC8801_0994"/>
<reference evidence="3" key="1">
    <citation type="journal article" date="2011" name="MBio">
        <title>Novel metabolic attributes of the genus Cyanothece, comprising a group of unicellular nitrogen-fixing Cyanobacteria.</title>
        <authorList>
            <person name="Bandyopadhyay A."/>
            <person name="Elvitigala T."/>
            <person name="Welsh E."/>
            <person name="Stockel J."/>
            <person name="Liberton M."/>
            <person name="Min H."/>
            <person name="Sherman L.A."/>
            <person name="Pakrasi H.B."/>
        </authorList>
    </citation>
    <scope>NUCLEOTIDE SEQUENCE [LARGE SCALE GENOMIC DNA]</scope>
    <source>
        <strain evidence="3">PCC 8801</strain>
    </source>
</reference>
<keyword evidence="3" id="KW-1185">Reference proteome</keyword>
<dbReference type="RefSeq" id="WP_012594345.1">
    <property type="nucleotide sequence ID" value="NC_011726.1"/>
</dbReference>
<keyword evidence="1" id="KW-0732">Signal</keyword>
<sequence length="229" mass="23969">MNKTLSTLIGASLVATGVAFLPGVANAASITYDTWTTNEGDTGNYILTITENGSNFDVNLTVNPWNAEALGLFIDLGGKTISNTTLSNVSPTNQVVVFATDTASDNCGQGCNLNGLNYQLASPDGEWEWVFRLGNQGYDGIQTFSFTIANNGATLADFATVGIRAQQLCVPGDTLPNGNCRDSDKSFQSNPTGVVPEPLTILGAGAAIGFGASFKRKLAQSKKQGKKDA</sequence>
<dbReference type="HOGENOM" id="CLU_1249588_0_0_3"/>